<reference evidence="2" key="1">
    <citation type="thesis" date="2020" institute="Technische Universitat Dresden" country="Dresden, Germany">
        <title>The Agarolytic System of Microbulbifer elongatus PORT2, Isolated from Batu Karas, Pangandaran West Java Indonesia.</title>
        <authorList>
            <person name="Anggraeni S.R."/>
        </authorList>
    </citation>
    <scope>NUCLEOTIDE SEQUENCE</scope>
    <source>
        <strain evidence="2">PORT2</strain>
    </source>
</reference>
<sequence length="102" mass="11409">MAILKIHGRRTSIAREASANLLAKDFPATPESSVDIDNTPGNRQESERTTLQGERFRAANFAAGRHMAARKSLRPVDIEPDNFRPWRKLAGLAQHEMEVVQS</sequence>
<gene>
    <name evidence="2" type="ORF">HXX02_02185</name>
</gene>
<protein>
    <submittedName>
        <fullName evidence="2">Uncharacterized protein</fullName>
    </submittedName>
</protein>
<keyword evidence="3" id="KW-1185">Reference proteome</keyword>
<organism evidence="2 3">
    <name type="scientific">Microbulbifer elongatus</name>
    <dbReference type="NCBI Taxonomy" id="86173"/>
    <lineage>
        <taxon>Bacteria</taxon>
        <taxon>Pseudomonadati</taxon>
        <taxon>Pseudomonadota</taxon>
        <taxon>Gammaproteobacteria</taxon>
        <taxon>Cellvibrionales</taxon>
        <taxon>Microbulbiferaceae</taxon>
        <taxon>Microbulbifer</taxon>
    </lineage>
</organism>
<feature type="region of interest" description="Disordered" evidence="1">
    <location>
        <begin position="24"/>
        <end position="51"/>
    </location>
</feature>
<comment type="caution">
    <text evidence="2">The sequence shown here is derived from an EMBL/GenBank/DDBJ whole genome shotgun (WGS) entry which is preliminary data.</text>
</comment>
<dbReference type="Proteomes" id="UP001205566">
    <property type="component" value="Unassembled WGS sequence"/>
</dbReference>
<name>A0ABT1NWR4_9GAMM</name>
<evidence type="ECO:0000256" key="1">
    <source>
        <dbReference type="SAM" id="MobiDB-lite"/>
    </source>
</evidence>
<evidence type="ECO:0000313" key="3">
    <source>
        <dbReference type="Proteomes" id="UP001205566"/>
    </source>
</evidence>
<dbReference type="EMBL" id="JACASI010000010">
    <property type="protein sequence ID" value="MCQ3828247.1"/>
    <property type="molecule type" value="Genomic_DNA"/>
</dbReference>
<accession>A0ABT1NWR4</accession>
<proteinExistence type="predicted"/>
<feature type="compositionally biased region" description="Polar residues" evidence="1">
    <location>
        <begin position="30"/>
        <end position="43"/>
    </location>
</feature>
<dbReference type="RefSeq" id="WP_255873098.1">
    <property type="nucleotide sequence ID" value="NZ_JACASI010000010.1"/>
</dbReference>
<evidence type="ECO:0000313" key="2">
    <source>
        <dbReference type="EMBL" id="MCQ3828247.1"/>
    </source>
</evidence>